<organism evidence="3 4">
    <name type="scientific">Setaria digitata</name>
    <dbReference type="NCBI Taxonomy" id="48799"/>
    <lineage>
        <taxon>Eukaryota</taxon>
        <taxon>Metazoa</taxon>
        <taxon>Ecdysozoa</taxon>
        <taxon>Nematoda</taxon>
        <taxon>Chromadorea</taxon>
        <taxon>Rhabditida</taxon>
        <taxon>Spirurina</taxon>
        <taxon>Spiruromorpha</taxon>
        <taxon>Filarioidea</taxon>
        <taxon>Setariidae</taxon>
        <taxon>Setaria</taxon>
    </lineage>
</organism>
<dbReference type="InterPro" id="IPR003609">
    <property type="entry name" value="Pan_app"/>
</dbReference>
<dbReference type="CDD" id="cd01099">
    <property type="entry name" value="PAN_AP_HGF"/>
    <property type="match status" value="2"/>
</dbReference>
<feature type="domain" description="BHLH" evidence="1">
    <location>
        <begin position="791"/>
        <end position="843"/>
    </location>
</feature>
<feature type="domain" description="Apple" evidence="2">
    <location>
        <begin position="3"/>
        <end position="89"/>
    </location>
</feature>
<dbReference type="PANTHER" id="PTHR47327">
    <property type="entry name" value="FI18240P1-RELATED"/>
    <property type="match status" value="1"/>
</dbReference>
<dbReference type="GO" id="GO:0009653">
    <property type="term" value="P:anatomical structure morphogenesis"/>
    <property type="evidence" value="ECO:0007669"/>
    <property type="project" value="TreeGrafter"/>
</dbReference>
<dbReference type="Gene3D" id="3.50.4.10">
    <property type="entry name" value="Hepatocyte Growth Factor"/>
    <property type="match status" value="3"/>
</dbReference>
<dbReference type="Pfam" id="PF00024">
    <property type="entry name" value="PAN_1"/>
    <property type="match status" value="3"/>
</dbReference>
<evidence type="ECO:0000313" key="4">
    <source>
        <dbReference type="WBParaSite" id="sdigi.contig65.g3434.t1"/>
    </source>
</evidence>
<dbReference type="WBParaSite" id="sdigi.contig65.g3434.t1">
    <property type="protein sequence ID" value="sdigi.contig65.g3434.t1"/>
    <property type="gene ID" value="sdigi.contig65.g3434"/>
</dbReference>
<evidence type="ECO:0000259" key="1">
    <source>
        <dbReference type="PROSITE" id="PS50888"/>
    </source>
</evidence>
<dbReference type="PROSITE" id="PS50888">
    <property type="entry name" value="BHLH"/>
    <property type="match status" value="1"/>
</dbReference>
<dbReference type="SUPFAM" id="SSF57414">
    <property type="entry name" value="Hairpin loop containing domain-like"/>
    <property type="match status" value="3"/>
</dbReference>
<dbReference type="PANTHER" id="PTHR47327:SF18">
    <property type="entry name" value="PAN DOMAIN PROTEIN"/>
    <property type="match status" value="1"/>
</dbReference>
<feature type="domain" description="Apple" evidence="2">
    <location>
        <begin position="279"/>
        <end position="357"/>
    </location>
</feature>
<evidence type="ECO:0000313" key="3">
    <source>
        <dbReference type="Proteomes" id="UP000887581"/>
    </source>
</evidence>
<sequence length="897" mass="102229">MKCALRNKIIYVRSEGYCSADTIQAIFHHLTLSECADQCTSKAQGIDCTLFEYDAIRSKCILKEGNGNLVNRILSMTNDYNISLFQQLCLPDEQVCPSPFAFERLPGYVLMGIAMEVVIKVESVEECLNMCLNAKKEMEMECRSVMYYYDTGECILNNENRATSAAMLTNDTLNMRVDYFENNCFDVQCPNDFILHWIKVAKFTISNKYDVIVEQENKVNGQLFPCKLYAYNEIKMLCHLTSESGLLHPVMPDENWSIPDDFDLYEYYEKICLKGLTRCQDSSFEHVSNHALLNVTNKVVTASMASCLEICLRSGKQCNSVMFFHNKDECVLSKTTQYSNVEQFQYFPEVDYFDNVCDYRISANMPLENEMIKMLPPMIHEKLNGTKNLRLYGTRLLSFANDLDFDNINEHESVDLEAIHEKLETDCGATSIFISLIFPTPTVGAIFIKDHFATCRSEFANTMNATMEIALSTLRQDNPPCPGYEIVHFILISSPSTWSFVVVVQTNGLGIPGLMTDGDRVFNITCDYSIVHGARNSIQDTLLQQTAQDWSSIPFSTDHVRLTVFRGDQPVSTAVMGEELEMRWTVVEDHTEKIGLCIDNKVSRLLMQHPIVPFGGGLKTKIKVFRFDGSRRVRILCSVDICIEKCLSVGCNKEVDNLRNSGKKKRQISNYPNQETSAYKVKRQVITGTFTIVEKNSETIANENVTKTGERSVQQGSERSCSVISVPQRVYFGREECYPTESHITLSEITRASSGYGLKRMDDKMSAQQIEAQFGSQGEESEENEQMDWFGDRRAANFRERRRMCSINVAFMKLRRYIPTFPYEKRLSKIDTLNLAIAYISLLENLLNSNHQNMHAYLKEALIMARSGNPQAPPWSTSDLIARLSWINWKKLGIKPV</sequence>
<protein>
    <submittedName>
        <fullName evidence="4">BHLH domain-containing protein</fullName>
    </submittedName>
</protein>
<dbReference type="Pfam" id="PF00010">
    <property type="entry name" value="HLH"/>
    <property type="match status" value="1"/>
</dbReference>
<dbReference type="CDD" id="cd19686">
    <property type="entry name" value="bHLH_TS_FERD3L_like"/>
    <property type="match status" value="1"/>
</dbReference>
<dbReference type="Gene3D" id="4.10.280.10">
    <property type="entry name" value="Helix-loop-helix DNA-binding domain"/>
    <property type="match status" value="1"/>
</dbReference>
<dbReference type="InterPro" id="IPR036638">
    <property type="entry name" value="HLH_DNA-bd_sf"/>
</dbReference>
<dbReference type="Proteomes" id="UP000887581">
    <property type="component" value="Unplaced"/>
</dbReference>
<accession>A0A915PZU3</accession>
<dbReference type="AlphaFoldDB" id="A0A915PZU3"/>
<dbReference type="SUPFAM" id="SSF47459">
    <property type="entry name" value="HLH, helix-loop-helix DNA-binding domain"/>
    <property type="match status" value="1"/>
</dbReference>
<name>A0A915PZU3_9BILA</name>
<dbReference type="SMART" id="SM00473">
    <property type="entry name" value="PAN_AP"/>
    <property type="match status" value="3"/>
</dbReference>
<proteinExistence type="predicted"/>
<reference evidence="4" key="1">
    <citation type="submission" date="2022-11" db="UniProtKB">
        <authorList>
            <consortium name="WormBaseParasite"/>
        </authorList>
    </citation>
    <scope>IDENTIFICATION</scope>
</reference>
<dbReference type="SMART" id="SM00353">
    <property type="entry name" value="HLH"/>
    <property type="match status" value="1"/>
</dbReference>
<keyword evidence="3" id="KW-1185">Reference proteome</keyword>
<feature type="domain" description="Apple" evidence="2">
    <location>
        <begin position="96"/>
        <end position="184"/>
    </location>
</feature>
<dbReference type="InterPro" id="IPR011598">
    <property type="entry name" value="bHLH_dom"/>
</dbReference>
<evidence type="ECO:0000259" key="2">
    <source>
        <dbReference type="PROSITE" id="PS50948"/>
    </source>
</evidence>
<dbReference type="PROSITE" id="PS50948">
    <property type="entry name" value="PAN"/>
    <property type="match status" value="3"/>
</dbReference>
<dbReference type="InterPro" id="IPR052774">
    <property type="entry name" value="Celegans_DevNeuronal_Protein"/>
</dbReference>
<dbReference type="GO" id="GO:0046983">
    <property type="term" value="F:protein dimerization activity"/>
    <property type="evidence" value="ECO:0007669"/>
    <property type="project" value="InterPro"/>
</dbReference>